<comment type="similarity">
    <text evidence="2">Belongs to the DoxX family.</text>
</comment>
<feature type="compositionally biased region" description="Low complexity" evidence="7">
    <location>
        <begin position="177"/>
        <end position="189"/>
    </location>
</feature>
<sequence>MNRPLPAPLRDVALLIARVLLGVVMFAHGYQKMVINGIGRTTEGFESLSIPLAIVSASFVTVVEFAGSALLIAGALTPFVSACNLVIMAGAAVFVHAQNGIFVADGGWELVGVIGAGFLLLAASGPGRYSVDHLINNRQREDREALARAQSAWPRGTDAPPARTPVSHRASAADLWTPPGGLTAGAPLPRRSARVHAPADVRTPR</sequence>
<keyword evidence="10" id="KW-1185">Reference proteome</keyword>
<dbReference type="AlphaFoldDB" id="A0A4Y3WS58"/>
<evidence type="ECO:0000256" key="1">
    <source>
        <dbReference type="ARBA" id="ARBA00004651"/>
    </source>
</evidence>
<dbReference type="PANTHER" id="PTHR33452:SF1">
    <property type="entry name" value="INNER MEMBRANE PROTEIN YPHA-RELATED"/>
    <property type="match status" value="1"/>
</dbReference>
<dbReference type="InterPro" id="IPR032808">
    <property type="entry name" value="DoxX"/>
</dbReference>
<evidence type="ECO:0000256" key="8">
    <source>
        <dbReference type="SAM" id="Phobius"/>
    </source>
</evidence>
<accession>A0A4Y3WS58</accession>
<comment type="subcellular location">
    <subcellularLocation>
        <location evidence="1">Cell membrane</location>
        <topology evidence="1">Multi-pass membrane protein</topology>
    </subcellularLocation>
</comment>
<evidence type="ECO:0000313" key="9">
    <source>
        <dbReference type="EMBL" id="GEC21702.1"/>
    </source>
</evidence>
<feature type="transmembrane region" description="Helical" evidence="8">
    <location>
        <begin position="110"/>
        <end position="131"/>
    </location>
</feature>
<dbReference type="RefSeq" id="WP_218030239.1">
    <property type="nucleotide sequence ID" value="NZ_BAAARZ010000087.1"/>
</dbReference>
<feature type="region of interest" description="Disordered" evidence="7">
    <location>
        <begin position="146"/>
        <end position="205"/>
    </location>
</feature>
<comment type="caution">
    <text evidence="9">The sequence shown here is derived from an EMBL/GenBank/DDBJ whole genome shotgun (WGS) entry which is preliminary data.</text>
</comment>
<keyword evidence="6 8" id="KW-0472">Membrane</keyword>
<keyword evidence="4 8" id="KW-0812">Transmembrane</keyword>
<dbReference type="PANTHER" id="PTHR33452">
    <property type="entry name" value="OXIDOREDUCTASE CATD-RELATED"/>
    <property type="match status" value="1"/>
</dbReference>
<evidence type="ECO:0008006" key="11">
    <source>
        <dbReference type="Google" id="ProtNLM"/>
    </source>
</evidence>
<gene>
    <name evidence="9" type="ORF">PHY01_39850</name>
</gene>
<evidence type="ECO:0000256" key="4">
    <source>
        <dbReference type="ARBA" id="ARBA00022692"/>
    </source>
</evidence>
<dbReference type="Pfam" id="PF07681">
    <property type="entry name" value="DoxX"/>
    <property type="match status" value="1"/>
</dbReference>
<feature type="transmembrane region" description="Helical" evidence="8">
    <location>
        <begin position="50"/>
        <end position="73"/>
    </location>
</feature>
<evidence type="ECO:0000256" key="2">
    <source>
        <dbReference type="ARBA" id="ARBA00006679"/>
    </source>
</evidence>
<name>A0A4Y3WS58_9PSEU</name>
<organism evidence="9 10">
    <name type="scientific">Pseudonocardia hydrocarbonoxydans</name>
    <dbReference type="NCBI Taxonomy" id="76726"/>
    <lineage>
        <taxon>Bacteria</taxon>
        <taxon>Bacillati</taxon>
        <taxon>Actinomycetota</taxon>
        <taxon>Actinomycetes</taxon>
        <taxon>Pseudonocardiales</taxon>
        <taxon>Pseudonocardiaceae</taxon>
        <taxon>Pseudonocardia</taxon>
    </lineage>
</organism>
<proteinExistence type="inferred from homology"/>
<dbReference type="EMBL" id="BJNG01000036">
    <property type="protein sequence ID" value="GEC21702.1"/>
    <property type="molecule type" value="Genomic_DNA"/>
</dbReference>
<evidence type="ECO:0000313" key="10">
    <source>
        <dbReference type="Proteomes" id="UP000320338"/>
    </source>
</evidence>
<evidence type="ECO:0000256" key="3">
    <source>
        <dbReference type="ARBA" id="ARBA00022475"/>
    </source>
</evidence>
<evidence type="ECO:0000256" key="5">
    <source>
        <dbReference type="ARBA" id="ARBA00022989"/>
    </source>
</evidence>
<dbReference type="GO" id="GO:0005886">
    <property type="term" value="C:plasma membrane"/>
    <property type="evidence" value="ECO:0007669"/>
    <property type="project" value="UniProtKB-SubCell"/>
</dbReference>
<evidence type="ECO:0000256" key="6">
    <source>
        <dbReference type="ARBA" id="ARBA00023136"/>
    </source>
</evidence>
<dbReference type="Proteomes" id="UP000320338">
    <property type="component" value="Unassembled WGS sequence"/>
</dbReference>
<feature type="transmembrane region" description="Helical" evidence="8">
    <location>
        <begin position="85"/>
        <end position="104"/>
    </location>
</feature>
<dbReference type="InterPro" id="IPR051907">
    <property type="entry name" value="DoxX-like_oxidoreductase"/>
</dbReference>
<keyword evidence="5 8" id="KW-1133">Transmembrane helix</keyword>
<feature type="transmembrane region" description="Helical" evidence="8">
    <location>
        <begin position="12"/>
        <end position="30"/>
    </location>
</feature>
<reference evidence="9 10" key="1">
    <citation type="submission" date="2019-06" db="EMBL/GenBank/DDBJ databases">
        <title>Whole genome shotgun sequence of Pseudonocardia hydrocarbonoxydans NBRC 14498.</title>
        <authorList>
            <person name="Hosoyama A."/>
            <person name="Uohara A."/>
            <person name="Ohji S."/>
            <person name="Ichikawa N."/>
        </authorList>
    </citation>
    <scope>NUCLEOTIDE SEQUENCE [LARGE SCALE GENOMIC DNA]</scope>
    <source>
        <strain evidence="9 10">NBRC 14498</strain>
    </source>
</reference>
<evidence type="ECO:0000256" key="7">
    <source>
        <dbReference type="SAM" id="MobiDB-lite"/>
    </source>
</evidence>
<keyword evidence="3" id="KW-1003">Cell membrane</keyword>
<protein>
    <recommendedName>
        <fullName evidence="11">DoxX family protein</fullName>
    </recommendedName>
</protein>